<dbReference type="OrthoDB" id="3364966at2759"/>
<evidence type="ECO:0000256" key="1">
    <source>
        <dbReference type="ARBA" id="ARBA00004141"/>
    </source>
</evidence>
<dbReference type="GO" id="GO:0016020">
    <property type="term" value="C:membrane"/>
    <property type="evidence" value="ECO:0007669"/>
    <property type="project" value="UniProtKB-SubCell"/>
</dbReference>
<evidence type="ECO:0000256" key="4">
    <source>
        <dbReference type="ARBA" id="ARBA00023136"/>
    </source>
</evidence>
<sequence length="63" mass="7390">MFPNKLSELKIIANRLKTYYETNAAYVFVLFCSVYIFKQTFAIPGSLVMVSIFYLFLSRFALF</sequence>
<dbReference type="AlphaFoldDB" id="A0A3S3NYG8"/>
<comment type="subcellular location">
    <subcellularLocation>
        <location evidence="1">Membrane</location>
        <topology evidence="1">Multi-pass membrane protein</topology>
    </subcellularLocation>
</comment>
<dbReference type="Proteomes" id="UP000285301">
    <property type="component" value="Unassembled WGS sequence"/>
</dbReference>
<evidence type="ECO:0000256" key="3">
    <source>
        <dbReference type="ARBA" id="ARBA00022989"/>
    </source>
</evidence>
<reference evidence="7 8" key="1">
    <citation type="journal article" date="2018" name="Gigascience">
        <title>Genomes of trombidid mites reveal novel predicted allergens and laterally-transferred genes associated with secondary metabolism.</title>
        <authorList>
            <person name="Dong X."/>
            <person name="Chaisiri K."/>
            <person name="Xia D."/>
            <person name="Armstrong S.D."/>
            <person name="Fang Y."/>
            <person name="Donnelly M.J."/>
            <person name="Kadowaki T."/>
            <person name="McGarry J.W."/>
            <person name="Darby A.C."/>
            <person name="Makepeace B.L."/>
        </authorList>
    </citation>
    <scope>NUCLEOTIDE SEQUENCE [LARGE SCALE GENOMIC DNA]</scope>
    <source>
        <strain evidence="7">UoL-WK</strain>
    </source>
</reference>
<dbReference type="PANTHER" id="PTHR43220">
    <property type="match status" value="1"/>
</dbReference>
<dbReference type="EMBL" id="NCKU01006281">
    <property type="protein sequence ID" value="RWS03669.1"/>
    <property type="molecule type" value="Genomic_DNA"/>
</dbReference>
<evidence type="ECO:0000256" key="2">
    <source>
        <dbReference type="ARBA" id="ARBA00022692"/>
    </source>
</evidence>
<evidence type="ECO:0000313" key="6">
    <source>
        <dbReference type="EMBL" id="RWS03669.1"/>
    </source>
</evidence>
<name>A0A3S3NYG8_9ACAR</name>
<comment type="caution">
    <text evidence="7">The sequence shown here is derived from an EMBL/GenBank/DDBJ whole genome shotgun (WGS) entry which is preliminary data.</text>
</comment>
<dbReference type="InterPro" id="IPR045014">
    <property type="entry name" value="TM41A/B"/>
</dbReference>
<dbReference type="PANTHER" id="PTHR43220:SF21">
    <property type="entry name" value="TRANSMEMBRANE PROTEIN 41A"/>
    <property type="match status" value="1"/>
</dbReference>
<gene>
    <name evidence="6" type="ORF">B4U79_09927</name>
    <name evidence="7" type="ORF">B4U79_15734</name>
</gene>
<reference evidence="7" key="2">
    <citation type="submission" date="2018-11" db="EMBL/GenBank/DDBJ databases">
        <title>Trombidioid mite genomics.</title>
        <authorList>
            <person name="Dong X."/>
        </authorList>
    </citation>
    <scope>NUCLEOTIDE SEQUENCE</scope>
    <source>
        <strain evidence="7">UoL-WK</strain>
    </source>
</reference>
<organism evidence="7 8">
    <name type="scientific">Dinothrombium tinctorium</name>
    <dbReference type="NCBI Taxonomy" id="1965070"/>
    <lineage>
        <taxon>Eukaryota</taxon>
        <taxon>Metazoa</taxon>
        <taxon>Ecdysozoa</taxon>
        <taxon>Arthropoda</taxon>
        <taxon>Chelicerata</taxon>
        <taxon>Arachnida</taxon>
        <taxon>Acari</taxon>
        <taxon>Acariformes</taxon>
        <taxon>Trombidiformes</taxon>
        <taxon>Prostigmata</taxon>
        <taxon>Anystina</taxon>
        <taxon>Parasitengona</taxon>
        <taxon>Trombidioidea</taxon>
        <taxon>Trombidiidae</taxon>
        <taxon>Dinothrombium</taxon>
    </lineage>
</organism>
<protein>
    <submittedName>
        <fullName evidence="7">Transmembrane protein 41A-like protein</fullName>
    </submittedName>
</protein>
<proteinExistence type="predicted"/>
<keyword evidence="4 5" id="KW-0472">Membrane</keyword>
<evidence type="ECO:0000313" key="8">
    <source>
        <dbReference type="Proteomes" id="UP000285301"/>
    </source>
</evidence>
<keyword evidence="8" id="KW-1185">Reference proteome</keyword>
<keyword evidence="2 5" id="KW-0812">Transmembrane</keyword>
<keyword evidence="3 5" id="KW-1133">Transmembrane helix</keyword>
<accession>A0A3S3NYG8</accession>
<evidence type="ECO:0000313" key="7">
    <source>
        <dbReference type="EMBL" id="RWS04337.1"/>
    </source>
</evidence>
<feature type="transmembrane region" description="Helical" evidence="5">
    <location>
        <begin position="43"/>
        <end position="62"/>
    </location>
</feature>
<feature type="transmembrane region" description="Helical" evidence="5">
    <location>
        <begin position="20"/>
        <end position="37"/>
    </location>
</feature>
<dbReference type="STRING" id="1965070.A0A3S3NYG8"/>
<dbReference type="EMBL" id="NCKU01005626">
    <property type="protein sequence ID" value="RWS04337.1"/>
    <property type="molecule type" value="Genomic_DNA"/>
</dbReference>
<evidence type="ECO:0000256" key="5">
    <source>
        <dbReference type="SAM" id="Phobius"/>
    </source>
</evidence>